<name>D3FZJ1_ALKPO</name>
<accession>D3FZJ1</accession>
<dbReference type="Proteomes" id="UP000001544">
    <property type="component" value="Chromosome"/>
</dbReference>
<evidence type="ECO:0000313" key="2">
    <source>
        <dbReference type="Proteomes" id="UP000001544"/>
    </source>
</evidence>
<gene>
    <name evidence="1" type="ordered locus">BpOF4_05855</name>
</gene>
<dbReference type="EMBL" id="CP001878">
    <property type="protein sequence ID" value="ADC49233.1"/>
    <property type="molecule type" value="Genomic_DNA"/>
</dbReference>
<dbReference type="KEGG" id="bpf:BpOF4_05855"/>
<dbReference type="AlphaFoldDB" id="D3FZJ1"/>
<proteinExistence type="predicted"/>
<dbReference type="HOGENOM" id="CLU_2894690_0_0_9"/>
<dbReference type="STRING" id="398511.BpOF4_05855"/>
<protein>
    <submittedName>
        <fullName evidence="1">MutS family DNA mismatch repair protein</fullName>
    </submittedName>
</protein>
<organism evidence="1 2">
    <name type="scientific">Alkalihalophilus pseudofirmus (strain ATCC BAA-2126 / JCM 17055 / OF4)</name>
    <name type="common">Bacillus pseudofirmus</name>
    <dbReference type="NCBI Taxonomy" id="398511"/>
    <lineage>
        <taxon>Bacteria</taxon>
        <taxon>Bacillati</taxon>
        <taxon>Bacillota</taxon>
        <taxon>Bacilli</taxon>
        <taxon>Bacillales</taxon>
        <taxon>Bacillaceae</taxon>
        <taxon>Alkalihalophilus</taxon>
    </lineage>
</organism>
<dbReference type="eggNOG" id="COG1193">
    <property type="taxonomic scope" value="Bacteria"/>
</dbReference>
<evidence type="ECO:0000313" key="1">
    <source>
        <dbReference type="EMBL" id="ADC49233.1"/>
    </source>
</evidence>
<reference evidence="1 2" key="1">
    <citation type="journal article" date="2011" name="Environ. Microbiol.">
        <title>Genome of alkaliphilic Bacillus pseudofirmus OF4 reveals adaptations that support the ability to grow in an external pH range from 7.5 to 11.4.</title>
        <authorList>
            <person name="Janto B."/>
            <person name="Ahmed A."/>
            <person name="Ito M."/>
            <person name="Liu J."/>
            <person name="Hicks D.B."/>
            <person name="Pagni S."/>
            <person name="Fackelmayer O.J."/>
            <person name="Smith T.A."/>
            <person name="Earl J."/>
            <person name="Elbourne L.D."/>
            <person name="Hassan K."/>
            <person name="Paulsen I.T."/>
            <person name="Kolsto A.B."/>
            <person name="Tourasse N.J."/>
            <person name="Ehrlich G.D."/>
            <person name="Boissy R."/>
            <person name="Ivey D.M."/>
            <person name="Li G."/>
            <person name="Xue Y."/>
            <person name="Ma Y."/>
            <person name="Hu F.Z."/>
            <person name="Krulwich T.A."/>
        </authorList>
    </citation>
    <scope>NUCLEOTIDE SEQUENCE [LARGE SCALE GENOMIC DNA]</scope>
    <source>
        <strain evidence="2">ATCC BAA-2126 / JCM 17055 / OF4</strain>
    </source>
</reference>
<sequence length="62" mass="7456">MVQVKEEKQTVNHKRLTLQVSANELYPEDYDIDIIFKSKEYRKKKHQLGRKHVEGLTIDEEE</sequence>
<keyword evidence="2" id="KW-1185">Reference proteome</keyword>